<reference evidence="1" key="2">
    <citation type="submission" date="2022-01" db="EMBL/GenBank/DDBJ databases">
        <authorList>
            <person name="Yamashiro T."/>
            <person name="Shiraishi A."/>
            <person name="Satake H."/>
            <person name="Nakayama K."/>
        </authorList>
    </citation>
    <scope>NUCLEOTIDE SEQUENCE</scope>
</reference>
<accession>A0ABQ5G9B5</accession>
<sequence length="270" mass="29906">MKVANSLHNPLESQLVSKNINKLNNGFVSANSSLLLGSVRGSDFDIPVVFSLVIALLSEIKVNDRIRPANLLPIHMLDFDVILGMDWLASHRATIDCYARTVIFGNVRQPEFVYHGSSPLKSVKLISAMKARTLISHGCQGFLASVMDTSLESPNIENLSVVREFADVFPDELPGLPPAREIEFGIELIPGAEPISKAPYRMAPVELKELKEQLQEMLENGFIRPSVSPWGAPVLFVKKKDGSMRLCIDYRELNRITSSSTLVMQVTDDT</sequence>
<evidence type="ECO:0000313" key="2">
    <source>
        <dbReference type="Proteomes" id="UP001151760"/>
    </source>
</evidence>
<keyword evidence="1" id="KW-0548">Nucleotidyltransferase</keyword>
<dbReference type="EMBL" id="BQNB010018244">
    <property type="protein sequence ID" value="GJT72271.1"/>
    <property type="molecule type" value="Genomic_DNA"/>
</dbReference>
<comment type="caution">
    <text evidence="1">The sequence shown here is derived from an EMBL/GenBank/DDBJ whole genome shotgun (WGS) entry which is preliminary data.</text>
</comment>
<dbReference type="Pfam" id="PF08284">
    <property type="entry name" value="RVP_2"/>
    <property type="match status" value="1"/>
</dbReference>
<keyword evidence="1" id="KW-0695">RNA-directed DNA polymerase</keyword>
<keyword evidence="2" id="KW-1185">Reference proteome</keyword>
<dbReference type="GO" id="GO:0003964">
    <property type="term" value="F:RNA-directed DNA polymerase activity"/>
    <property type="evidence" value="ECO:0007669"/>
    <property type="project" value="UniProtKB-KW"/>
</dbReference>
<name>A0ABQ5G9B5_9ASTR</name>
<dbReference type="PANTHER" id="PTHR15503:SF45">
    <property type="entry name" value="RNA-DIRECTED DNA POLYMERASE HOMOLOG"/>
    <property type="match status" value="1"/>
</dbReference>
<reference evidence="1" key="1">
    <citation type="journal article" date="2022" name="Int. J. Mol. Sci.">
        <title>Draft Genome of Tanacetum Coccineum: Genomic Comparison of Closely Related Tanacetum-Family Plants.</title>
        <authorList>
            <person name="Yamashiro T."/>
            <person name="Shiraishi A."/>
            <person name="Nakayama K."/>
            <person name="Satake H."/>
        </authorList>
    </citation>
    <scope>NUCLEOTIDE SEQUENCE</scope>
</reference>
<dbReference type="InterPro" id="IPR021109">
    <property type="entry name" value="Peptidase_aspartic_dom_sf"/>
</dbReference>
<organism evidence="1 2">
    <name type="scientific">Tanacetum coccineum</name>
    <dbReference type="NCBI Taxonomy" id="301880"/>
    <lineage>
        <taxon>Eukaryota</taxon>
        <taxon>Viridiplantae</taxon>
        <taxon>Streptophyta</taxon>
        <taxon>Embryophyta</taxon>
        <taxon>Tracheophyta</taxon>
        <taxon>Spermatophyta</taxon>
        <taxon>Magnoliopsida</taxon>
        <taxon>eudicotyledons</taxon>
        <taxon>Gunneridae</taxon>
        <taxon>Pentapetalae</taxon>
        <taxon>asterids</taxon>
        <taxon>campanulids</taxon>
        <taxon>Asterales</taxon>
        <taxon>Asteraceae</taxon>
        <taxon>Asteroideae</taxon>
        <taxon>Anthemideae</taxon>
        <taxon>Anthemidinae</taxon>
        <taxon>Tanacetum</taxon>
    </lineage>
</organism>
<proteinExistence type="predicted"/>
<dbReference type="PANTHER" id="PTHR15503">
    <property type="entry name" value="LDOC1 RELATED"/>
    <property type="match status" value="1"/>
</dbReference>
<dbReference type="InterPro" id="IPR032567">
    <property type="entry name" value="RTL1-rel"/>
</dbReference>
<evidence type="ECO:0000313" key="1">
    <source>
        <dbReference type="EMBL" id="GJT72271.1"/>
    </source>
</evidence>
<gene>
    <name evidence="1" type="ORF">Tco_1031557</name>
</gene>
<dbReference type="SUPFAM" id="SSF56672">
    <property type="entry name" value="DNA/RNA polymerases"/>
    <property type="match status" value="1"/>
</dbReference>
<keyword evidence="1" id="KW-0808">Transferase</keyword>
<dbReference type="Proteomes" id="UP001151760">
    <property type="component" value="Unassembled WGS sequence"/>
</dbReference>
<dbReference type="Gene3D" id="2.40.70.10">
    <property type="entry name" value="Acid Proteases"/>
    <property type="match status" value="1"/>
</dbReference>
<dbReference type="InterPro" id="IPR043502">
    <property type="entry name" value="DNA/RNA_pol_sf"/>
</dbReference>
<dbReference type="Gene3D" id="3.10.10.10">
    <property type="entry name" value="HIV Type 1 Reverse Transcriptase, subunit A, domain 1"/>
    <property type="match status" value="1"/>
</dbReference>
<protein>
    <submittedName>
        <fullName evidence="1">Reverse transcriptase domain-containing protein</fullName>
    </submittedName>
</protein>